<dbReference type="GO" id="GO:0008270">
    <property type="term" value="F:zinc ion binding"/>
    <property type="evidence" value="ECO:0007669"/>
    <property type="project" value="UniProtKB-KW"/>
</dbReference>
<accession>A0A8K0TQE3</accession>
<dbReference type="EMBL" id="JAGPXD010000001">
    <property type="protein sequence ID" value="KAH7375447.1"/>
    <property type="molecule type" value="Genomic_DNA"/>
</dbReference>
<organism evidence="4 5">
    <name type="scientific">Plectosphaerella cucumerina</name>
    <dbReference type="NCBI Taxonomy" id="40658"/>
    <lineage>
        <taxon>Eukaryota</taxon>
        <taxon>Fungi</taxon>
        <taxon>Dikarya</taxon>
        <taxon>Ascomycota</taxon>
        <taxon>Pezizomycotina</taxon>
        <taxon>Sordariomycetes</taxon>
        <taxon>Hypocreomycetidae</taxon>
        <taxon>Glomerellales</taxon>
        <taxon>Plectosphaerellaceae</taxon>
        <taxon>Plectosphaerella</taxon>
    </lineage>
</organism>
<feature type="region of interest" description="Disordered" evidence="2">
    <location>
        <begin position="305"/>
        <end position="391"/>
    </location>
</feature>
<feature type="compositionally biased region" description="Pro residues" evidence="2">
    <location>
        <begin position="243"/>
        <end position="252"/>
    </location>
</feature>
<dbReference type="AlphaFoldDB" id="A0A8K0TQE3"/>
<keyword evidence="5" id="KW-1185">Reference proteome</keyword>
<dbReference type="InterPro" id="IPR013087">
    <property type="entry name" value="Znf_C2H2_type"/>
</dbReference>
<dbReference type="Gene3D" id="3.30.160.60">
    <property type="entry name" value="Classic Zinc Finger"/>
    <property type="match status" value="1"/>
</dbReference>
<comment type="caution">
    <text evidence="4">The sequence shown here is derived from an EMBL/GenBank/DDBJ whole genome shotgun (WGS) entry which is preliminary data.</text>
</comment>
<reference evidence="4" key="1">
    <citation type="journal article" date="2021" name="Nat. Commun.">
        <title>Genetic determinants of endophytism in the Arabidopsis root mycobiome.</title>
        <authorList>
            <person name="Mesny F."/>
            <person name="Miyauchi S."/>
            <person name="Thiergart T."/>
            <person name="Pickel B."/>
            <person name="Atanasova L."/>
            <person name="Karlsson M."/>
            <person name="Huettel B."/>
            <person name="Barry K.W."/>
            <person name="Haridas S."/>
            <person name="Chen C."/>
            <person name="Bauer D."/>
            <person name="Andreopoulos W."/>
            <person name="Pangilinan J."/>
            <person name="LaButti K."/>
            <person name="Riley R."/>
            <person name="Lipzen A."/>
            <person name="Clum A."/>
            <person name="Drula E."/>
            <person name="Henrissat B."/>
            <person name="Kohler A."/>
            <person name="Grigoriev I.V."/>
            <person name="Martin F.M."/>
            <person name="Hacquard S."/>
        </authorList>
    </citation>
    <scope>NUCLEOTIDE SEQUENCE</scope>
    <source>
        <strain evidence="4">MPI-CAGE-AT-0016</strain>
    </source>
</reference>
<dbReference type="PANTHER" id="PTHR38166">
    <property type="entry name" value="C2H2-TYPE DOMAIN-CONTAINING PROTEIN-RELATED"/>
    <property type="match status" value="1"/>
</dbReference>
<dbReference type="Proteomes" id="UP000813385">
    <property type="component" value="Unassembled WGS sequence"/>
</dbReference>
<proteinExistence type="predicted"/>
<keyword evidence="1" id="KW-0863">Zinc-finger</keyword>
<evidence type="ECO:0000259" key="3">
    <source>
        <dbReference type="PROSITE" id="PS50157"/>
    </source>
</evidence>
<evidence type="ECO:0000313" key="4">
    <source>
        <dbReference type="EMBL" id="KAH7375447.1"/>
    </source>
</evidence>
<feature type="region of interest" description="Disordered" evidence="2">
    <location>
        <begin position="582"/>
        <end position="630"/>
    </location>
</feature>
<protein>
    <recommendedName>
        <fullName evidence="3">C2H2-type domain-containing protein</fullName>
    </recommendedName>
</protein>
<evidence type="ECO:0000256" key="1">
    <source>
        <dbReference type="PROSITE-ProRule" id="PRU00042"/>
    </source>
</evidence>
<feature type="compositionally biased region" description="Acidic residues" evidence="2">
    <location>
        <begin position="358"/>
        <end position="369"/>
    </location>
</feature>
<dbReference type="PROSITE" id="PS50157">
    <property type="entry name" value="ZINC_FINGER_C2H2_2"/>
    <property type="match status" value="1"/>
</dbReference>
<feature type="region of interest" description="Disordered" evidence="2">
    <location>
        <begin position="157"/>
        <end position="256"/>
    </location>
</feature>
<evidence type="ECO:0000313" key="5">
    <source>
        <dbReference type="Proteomes" id="UP000813385"/>
    </source>
</evidence>
<keyword evidence="1" id="KW-0862">Zinc</keyword>
<name>A0A8K0TQE3_9PEZI</name>
<sequence>MASPPPGDAPRGAPFVMPMPSRHREPRHLKTPSAGSIAPGPFPPIDEAFAMPEQSFGAKHSRAPLDLDLALSSAALRAYRDRSPTSSTMSSSVVPDSATIYSMPMSPTSSTFTRATTPDVELDLDLAGIQGQQQQVADVKRHRKRVSLSSLFRFLNHGGDRDEEMPGPVTPSGPSDEMQIHMPMPQARTPRALQDHEDQEDEDTLDVDHRTHARNTITPESLAEIPPLKPRFSFDTSAAASPAPAPASPEPPLVDVDRDDADALLSYVLQSAYGVELDEIGARPTFLRHLAARFIHDVGRIAFSGPPPGPPIPSTQLAHAPSSASGSSGALSRHASSNTTSSSGGGSKRKKTGSGFDDPGDTPSDAEGDGSDHHNPGPKRPRPSPREPDENLRLACPFRRRNPSRFNVRQHHSCAMTYFPKFAELRQHIVKQHRRAGPTAFPCDRCSRDFDSRKALRDHQRLPRELMCDIADHDPESGIDGAAATKLLSRKRASRTSPEVQWGEIWHLLFPDDEEQQVQPWDFCPVIEHFEITDRLVTGLAELKDSLRNKGLSEPVLDTISNLYSNRLIQVVEQCVEDARARPYSNRSNRRGGDGAPAASGPPRPGLLFGRTAPRPDSGVDLDEGSSEGDAVSLAAGTSWSYGLGLEDARGLKRSPSTATEVRVGSGIAPSGTRVLMPLVEQQQQQQQQCLPAVEDPFYTGVGQSQGQDAWGVDGSAMVPGMMWATTDAYAVPGMEAGGLPTGLTYPGWEGMYDFSAGMPR</sequence>
<keyword evidence="1" id="KW-0479">Metal-binding</keyword>
<dbReference type="OrthoDB" id="610608at2759"/>
<dbReference type="PANTHER" id="PTHR38166:SF1">
    <property type="entry name" value="C2H2-TYPE DOMAIN-CONTAINING PROTEIN"/>
    <property type="match status" value="1"/>
</dbReference>
<evidence type="ECO:0000256" key="2">
    <source>
        <dbReference type="SAM" id="MobiDB-lite"/>
    </source>
</evidence>
<feature type="compositionally biased region" description="Low complexity" evidence="2">
    <location>
        <begin position="317"/>
        <end position="342"/>
    </location>
</feature>
<feature type="domain" description="C2H2-type" evidence="3">
    <location>
        <begin position="441"/>
        <end position="462"/>
    </location>
</feature>
<feature type="region of interest" description="Disordered" evidence="2">
    <location>
        <begin position="1"/>
        <end position="45"/>
    </location>
</feature>
<gene>
    <name evidence="4" type="ORF">B0T11DRAFT_9749</name>
</gene>